<dbReference type="EMBL" id="QUAH01000009">
    <property type="protein sequence ID" value="RFT15437.1"/>
    <property type="molecule type" value="Genomic_DNA"/>
</dbReference>
<gene>
    <name evidence="6" type="ORF">OP8BY_0327</name>
</gene>
<organism evidence="6 7">
    <name type="scientific">Candidatus Saccharicenans subterraneus</name>
    <dbReference type="NCBI Taxonomy" id="2508984"/>
    <lineage>
        <taxon>Bacteria</taxon>
        <taxon>Candidatus Aminicenantota</taxon>
        <taxon>Candidatus Aminicenantia</taxon>
        <taxon>Candidatus Aminicenantales</taxon>
        <taxon>Candidatus Saccharicenantaceae</taxon>
        <taxon>Candidatus Saccharicenans</taxon>
    </lineage>
</organism>
<dbReference type="InterPro" id="IPR012338">
    <property type="entry name" value="Beta-lactam/transpept-like"/>
</dbReference>
<dbReference type="GO" id="GO:0071555">
    <property type="term" value="P:cell wall organization"/>
    <property type="evidence" value="ECO:0007669"/>
    <property type="project" value="TreeGrafter"/>
</dbReference>
<dbReference type="Gene3D" id="3.90.1310.10">
    <property type="entry name" value="Penicillin-binding protein 2a (Domain 2)"/>
    <property type="match status" value="1"/>
</dbReference>
<evidence type="ECO:0000256" key="2">
    <source>
        <dbReference type="ARBA" id="ARBA00023136"/>
    </source>
</evidence>
<dbReference type="PANTHER" id="PTHR30627:SF1">
    <property type="entry name" value="PEPTIDOGLYCAN D,D-TRANSPEPTIDASE FTSI"/>
    <property type="match status" value="1"/>
</dbReference>
<keyword evidence="6" id="KW-0132">Cell division</keyword>
<sequence>MRLILQDRSPFSTSHRQKVKFALVAILFWFAVIAVRLLELQVLEHKKLKAEVLEQSQDLITVLPTRGTIFDRNGKILARSLPAASVFFSPVKGESLEQQLQSVHRLKNLLDLKDQEIRKIVSSIEKRKRFTWIKRKIPPELAEKIRSLKLPGIYLLEENRRFYPQGPLAAHVLGGVNVDDFGLAGVEYYYNSLLRGEEGQQLIMKDARAREFFIETIKETRPGQDLYLTIDSTIQYIAEKELQRAVEKHQANWGTIIVSVPRTGEILAMASYPAYDPNYFPPPENVMPNRAIQHTYEPGSTVKMVTAAAARELAGIDWNSYYDCSQGYLVFGGTIVRDHVRMGVLSFPEVFIQSSNVGTIKIAERIGAENIYRMFRAFRFGEKTGIDLPGEESGIFHPLEKWRKSSLRVAIGYEISATPIQVLRTLNVFATGGYLVKPRVRLEQPSPLSGIITAAVEPPAGSQSVLKPETVRQLVDLVLEPVVETGTGREAGLPGYLMAGKTGTAQKYDPELRAYSSKRHVASFAGFVPADQPLISMVVVIDEPRGLFHYGGQVAAPVFREVARKVLLYLNQPPQKLPEGLILARKENSTAGVTD</sequence>
<keyword evidence="3" id="KW-1133">Transmembrane helix</keyword>
<name>A0A3E2BLC7_9BACT</name>
<evidence type="ECO:0000256" key="1">
    <source>
        <dbReference type="ARBA" id="ARBA00004370"/>
    </source>
</evidence>
<dbReference type="Pfam" id="PF00905">
    <property type="entry name" value="Transpeptidase"/>
    <property type="match status" value="1"/>
</dbReference>
<comment type="caution">
    <text evidence="6">The sequence shown here is derived from an EMBL/GenBank/DDBJ whole genome shotgun (WGS) entry which is preliminary data.</text>
</comment>
<dbReference type="AlphaFoldDB" id="A0A3E2BLC7"/>
<proteinExistence type="predicted"/>
<dbReference type="Proteomes" id="UP000257323">
    <property type="component" value="Unassembled WGS sequence"/>
</dbReference>
<accession>A0A3E2BLC7</accession>
<dbReference type="InterPro" id="IPR001460">
    <property type="entry name" value="PCN-bd_Tpept"/>
</dbReference>
<dbReference type="InterPro" id="IPR036138">
    <property type="entry name" value="PBP_dimer_sf"/>
</dbReference>
<feature type="transmembrane region" description="Helical" evidence="3">
    <location>
        <begin position="21"/>
        <end position="38"/>
    </location>
</feature>
<evidence type="ECO:0000256" key="3">
    <source>
        <dbReference type="SAM" id="Phobius"/>
    </source>
</evidence>
<dbReference type="GO" id="GO:0008658">
    <property type="term" value="F:penicillin binding"/>
    <property type="evidence" value="ECO:0007669"/>
    <property type="project" value="InterPro"/>
</dbReference>
<dbReference type="Gene3D" id="3.40.710.10">
    <property type="entry name" value="DD-peptidase/beta-lactamase superfamily"/>
    <property type="match status" value="1"/>
</dbReference>
<dbReference type="InterPro" id="IPR005311">
    <property type="entry name" value="PBP_dimer"/>
</dbReference>
<dbReference type="Gene3D" id="1.10.150.770">
    <property type="match status" value="1"/>
</dbReference>
<comment type="subcellular location">
    <subcellularLocation>
        <location evidence="1">Membrane</location>
    </subcellularLocation>
</comment>
<reference evidence="6 7" key="1">
    <citation type="submission" date="2018-08" db="EMBL/GenBank/DDBJ databases">
        <title>Genome analysis of the thermophilic bacterium of the candidate phylum Aminicenantes from deep subsurface aquifer revealed its physiology and ecological role.</title>
        <authorList>
            <person name="Kadnikov V.V."/>
            <person name="Mardanov A.V."/>
            <person name="Beletsky A.V."/>
            <person name="Karnachuk O.V."/>
            <person name="Ravin N.V."/>
        </authorList>
    </citation>
    <scope>NUCLEOTIDE SEQUENCE [LARGE SCALE GENOMIC DNA]</scope>
    <source>
        <strain evidence="6">BY38</strain>
    </source>
</reference>
<evidence type="ECO:0000259" key="5">
    <source>
        <dbReference type="Pfam" id="PF03717"/>
    </source>
</evidence>
<dbReference type="Pfam" id="PF03717">
    <property type="entry name" value="PBP_dimer"/>
    <property type="match status" value="1"/>
</dbReference>
<protein>
    <submittedName>
        <fullName evidence="6">Cell division protein FtsI</fullName>
    </submittedName>
</protein>
<dbReference type="GO" id="GO:0005886">
    <property type="term" value="C:plasma membrane"/>
    <property type="evidence" value="ECO:0007669"/>
    <property type="project" value="TreeGrafter"/>
</dbReference>
<dbReference type="InterPro" id="IPR050515">
    <property type="entry name" value="Beta-lactam/transpept"/>
</dbReference>
<dbReference type="SUPFAM" id="SSF56601">
    <property type="entry name" value="beta-lactamase/transpeptidase-like"/>
    <property type="match status" value="1"/>
</dbReference>
<dbReference type="SUPFAM" id="SSF56519">
    <property type="entry name" value="Penicillin binding protein dimerisation domain"/>
    <property type="match status" value="1"/>
</dbReference>
<evidence type="ECO:0000259" key="4">
    <source>
        <dbReference type="Pfam" id="PF00905"/>
    </source>
</evidence>
<dbReference type="GO" id="GO:0051301">
    <property type="term" value="P:cell division"/>
    <property type="evidence" value="ECO:0007669"/>
    <property type="project" value="UniProtKB-KW"/>
</dbReference>
<keyword evidence="6" id="KW-0131">Cell cycle</keyword>
<keyword evidence="3" id="KW-0812">Transmembrane</keyword>
<keyword evidence="2 3" id="KW-0472">Membrane</keyword>
<feature type="domain" description="Penicillin-binding protein transpeptidase" evidence="4">
    <location>
        <begin position="254"/>
        <end position="562"/>
    </location>
</feature>
<dbReference type="Gene3D" id="3.30.450.330">
    <property type="match status" value="1"/>
</dbReference>
<evidence type="ECO:0000313" key="7">
    <source>
        <dbReference type="Proteomes" id="UP000257323"/>
    </source>
</evidence>
<evidence type="ECO:0000313" key="6">
    <source>
        <dbReference type="EMBL" id="RFT15437.1"/>
    </source>
</evidence>
<feature type="domain" description="Penicillin-binding protein dimerisation" evidence="5">
    <location>
        <begin position="64"/>
        <end position="210"/>
    </location>
</feature>
<dbReference type="PANTHER" id="PTHR30627">
    <property type="entry name" value="PEPTIDOGLYCAN D,D-TRANSPEPTIDASE"/>
    <property type="match status" value="1"/>
</dbReference>